<dbReference type="PATRIC" id="fig|1129374.4.peg.181"/>
<evidence type="ECO:0000313" key="4">
    <source>
        <dbReference type="Proteomes" id="UP000012046"/>
    </source>
</evidence>
<dbReference type="AlphaFoldDB" id="H3ZA25"/>
<evidence type="ECO:0000259" key="1">
    <source>
        <dbReference type="Pfam" id="PF03050"/>
    </source>
</evidence>
<proteinExistence type="predicted"/>
<dbReference type="eggNOG" id="COG4974">
    <property type="taxonomic scope" value="Bacteria"/>
</dbReference>
<name>H3ZA25_9ALTE</name>
<comment type="caution">
    <text evidence="3">The sequence shown here is derived from an EMBL/GenBank/DDBJ whole genome shotgun (WGS) entry which is preliminary data.</text>
</comment>
<dbReference type="InterPro" id="IPR004291">
    <property type="entry name" value="Transposase_IS66_central"/>
</dbReference>
<sequence>STGPKLVLFNYQDSRSSIHPTDFLAGFAGYLQVDGYAGYEKTHATLVGCWAHARRKFVEAQKAQGKGKTGKADVALNHIQKLYALESKLKTVPPDKKYDARQTLAKPLLEQFKSWLDKSSESVTKEGLLGAAITYSLNQWSKLMRYLDDGRLNIDNNRAERAIKPFVIGRKAWLFANTKSGAQASAALYSLVETAKINGLEPYDYLCRLLTELPKANTHEQLQQLLPY</sequence>
<dbReference type="NCBIfam" id="NF033517">
    <property type="entry name" value="transpos_IS66"/>
    <property type="match status" value="1"/>
</dbReference>
<dbReference type="Proteomes" id="UP000012046">
    <property type="component" value="Unassembled WGS sequence"/>
</dbReference>
<keyword evidence="4" id="KW-1185">Reference proteome</keyword>
<dbReference type="Pfam" id="PF03050">
    <property type="entry name" value="DDE_Tnp_IS66"/>
    <property type="match status" value="1"/>
</dbReference>
<protein>
    <submittedName>
        <fullName evidence="3">Transposase</fullName>
    </submittedName>
</protein>
<dbReference type="Pfam" id="PF13817">
    <property type="entry name" value="DDE_Tnp_IS66_C"/>
    <property type="match status" value="1"/>
</dbReference>
<dbReference type="InterPro" id="IPR052344">
    <property type="entry name" value="Transposase-related"/>
</dbReference>
<evidence type="ECO:0000259" key="2">
    <source>
        <dbReference type="Pfam" id="PF13817"/>
    </source>
</evidence>
<feature type="domain" description="Transposase IS66 central" evidence="1">
    <location>
        <begin position="4"/>
        <end position="184"/>
    </location>
</feature>
<feature type="non-terminal residue" evidence="3">
    <location>
        <position position="1"/>
    </location>
</feature>
<dbReference type="PANTHER" id="PTHR33678">
    <property type="entry name" value="BLL1576 PROTEIN"/>
    <property type="match status" value="1"/>
</dbReference>
<accession>H3ZA25</accession>
<gene>
    <name evidence="3" type="ORF">AJE_00885</name>
</gene>
<organism evidence="3 4">
    <name type="scientific">Alishewanella jeotgali KCTC 22429</name>
    <dbReference type="NCBI Taxonomy" id="1129374"/>
    <lineage>
        <taxon>Bacteria</taxon>
        <taxon>Pseudomonadati</taxon>
        <taxon>Pseudomonadota</taxon>
        <taxon>Gammaproteobacteria</taxon>
        <taxon>Alteromonadales</taxon>
        <taxon>Alteromonadaceae</taxon>
        <taxon>Alishewanella</taxon>
    </lineage>
</organism>
<dbReference type="STRING" id="1129374.AJE_00885"/>
<dbReference type="InterPro" id="IPR039552">
    <property type="entry name" value="IS66_C"/>
</dbReference>
<dbReference type="PANTHER" id="PTHR33678:SF1">
    <property type="entry name" value="BLL1576 PROTEIN"/>
    <property type="match status" value="1"/>
</dbReference>
<feature type="domain" description="Transposase IS66 C-terminal" evidence="2">
    <location>
        <begin position="190"/>
        <end position="228"/>
    </location>
</feature>
<evidence type="ECO:0000313" key="3">
    <source>
        <dbReference type="EMBL" id="EHR42700.1"/>
    </source>
</evidence>
<reference evidence="3 4" key="1">
    <citation type="journal article" date="2012" name="J. Bacteriol.">
        <title>Genome Sequence of Extracellular-Protease-Producing Alishewanella jeotgali Isolated from Traditional Korean Fermented Seafood.</title>
        <authorList>
            <person name="Jung J."/>
            <person name="Chun J."/>
            <person name="Park W."/>
        </authorList>
    </citation>
    <scope>NUCLEOTIDE SEQUENCE [LARGE SCALE GENOMIC DNA]</scope>
    <source>
        <strain evidence="3 4">KCTC 22429</strain>
    </source>
</reference>
<dbReference type="EMBL" id="AHTH01000002">
    <property type="protein sequence ID" value="EHR42700.1"/>
    <property type="molecule type" value="Genomic_DNA"/>
</dbReference>